<feature type="short sequence motif" description="'KMSKS' region" evidence="12">
    <location>
        <begin position="654"/>
        <end position="658"/>
    </location>
</feature>
<dbReference type="InterPro" id="IPR009080">
    <property type="entry name" value="tRNAsynth_Ia_anticodon-bd"/>
</dbReference>
<feature type="binding site" evidence="12">
    <location>
        <position position="946"/>
    </location>
    <ligand>
        <name>Zn(2+)</name>
        <dbReference type="ChEBI" id="CHEBI:29105"/>
    </ligand>
</feature>
<dbReference type="GO" id="GO:0002161">
    <property type="term" value="F:aminoacyl-tRNA deacylase activity"/>
    <property type="evidence" value="ECO:0007669"/>
    <property type="project" value="InterPro"/>
</dbReference>
<feature type="short sequence motif" description="'HIGH' region" evidence="12">
    <location>
        <begin position="87"/>
        <end position="97"/>
    </location>
</feature>
<dbReference type="PANTHER" id="PTHR42765:SF1">
    <property type="entry name" value="ISOLEUCINE--TRNA LIGASE, MITOCHONDRIAL"/>
    <property type="match status" value="1"/>
</dbReference>
<evidence type="ECO:0000256" key="2">
    <source>
        <dbReference type="ARBA" id="ARBA00022490"/>
    </source>
</evidence>
<dbReference type="InterPro" id="IPR009008">
    <property type="entry name" value="Val/Leu/Ile-tRNA-synth_edit"/>
</dbReference>
<dbReference type="GO" id="GO:0008270">
    <property type="term" value="F:zinc ion binding"/>
    <property type="evidence" value="ECO:0007669"/>
    <property type="project" value="UniProtKB-UniRule"/>
</dbReference>
<keyword evidence="2 12" id="KW-0963">Cytoplasm</keyword>
<dbReference type="CDD" id="cd07960">
    <property type="entry name" value="Anticodon_Ia_Ile_BEm"/>
    <property type="match status" value="1"/>
</dbReference>
<keyword evidence="7 12" id="KW-0067">ATP-binding</keyword>
<proteinExistence type="inferred from homology"/>
<gene>
    <name evidence="12" type="primary">ileS</name>
    <name evidence="17" type="ORF">E3202_06140</name>
</gene>
<dbReference type="InterPro" id="IPR050081">
    <property type="entry name" value="Ile-tRNA_ligase"/>
</dbReference>
<name>A0A506ULI1_9PROT</name>
<keyword evidence="9 12" id="KW-0030">Aminoacyl-tRNA synthetase</keyword>
<dbReference type="GO" id="GO:0005829">
    <property type="term" value="C:cytosol"/>
    <property type="evidence" value="ECO:0007669"/>
    <property type="project" value="TreeGrafter"/>
</dbReference>
<comment type="catalytic activity">
    <reaction evidence="11 12">
        <text>tRNA(Ile) + L-isoleucine + ATP = L-isoleucyl-tRNA(Ile) + AMP + diphosphate</text>
        <dbReference type="Rhea" id="RHEA:11060"/>
        <dbReference type="Rhea" id="RHEA-COMP:9666"/>
        <dbReference type="Rhea" id="RHEA-COMP:9695"/>
        <dbReference type="ChEBI" id="CHEBI:30616"/>
        <dbReference type="ChEBI" id="CHEBI:33019"/>
        <dbReference type="ChEBI" id="CHEBI:58045"/>
        <dbReference type="ChEBI" id="CHEBI:78442"/>
        <dbReference type="ChEBI" id="CHEBI:78528"/>
        <dbReference type="ChEBI" id="CHEBI:456215"/>
        <dbReference type="EC" id="6.1.1.5"/>
    </reaction>
</comment>
<dbReference type="Pfam" id="PF08264">
    <property type="entry name" value="Anticodon_1"/>
    <property type="match status" value="1"/>
</dbReference>
<dbReference type="GO" id="GO:0000049">
    <property type="term" value="F:tRNA binding"/>
    <property type="evidence" value="ECO:0007669"/>
    <property type="project" value="InterPro"/>
</dbReference>
<dbReference type="InterPro" id="IPR002301">
    <property type="entry name" value="Ile-tRNA-ligase"/>
</dbReference>
<feature type="binding site" evidence="12">
    <location>
        <position position="966"/>
    </location>
    <ligand>
        <name>Zn(2+)</name>
        <dbReference type="ChEBI" id="CHEBI:29105"/>
    </ligand>
</feature>
<dbReference type="NCBIfam" id="TIGR00392">
    <property type="entry name" value="ileS"/>
    <property type="match status" value="1"/>
</dbReference>
<dbReference type="InterPro" id="IPR010663">
    <property type="entry name" value="Znf_FPG/IleRS"/>
</dbReference>
<feature type="region of interest" description="Disordered" evidence="13">
    <location>
        <begin position="1"/>
        <end position="31"/>
    </location>
</feature>
<dbReference type="HAMAP" id="MF_02002">
    <property type="entry name" value="Ile_tRNA_synth_type1"/>
    <property type="match status" value="1"/>
</dbReference>
<dbReference type="Gene3D" id="3.40.50.620">
    <property type="entry name" value="HUPs"/>
    <property type="match status" value="2"/>
</dbReference>
<evidence type="ECO:0000256" key="5">
    <source>
        <dbReference type="ARBA" id="ARBA00022741"/>
    </source>
</evidence>
<evidence type="ECO:0000256" key="6">
    <source>
        <dbReference type="ARBA" id="ARBA00022833"/>
    </source>
</evidence>
<keyword evidence="5 12" id="KW-0547">Nucleotide-binding</keyword>
<dbReference type="Proteomes" id="UP000315037">
    <property type="component" value="Unassembled WGS sequence"/>
</dbReference>
<evidence type="ECO:0000256" key="7">
    <source>
        <dbReference type="ARBA" id="ARBA00022840"/>
    </source>
</evidence>
<evidence type="ECO:0000259" key="15">
    <source>
        <dbReference type="Pfam" id="PF06827"/>
    </source>
</evidence>
<comment type="subcellular location">
    <subcellularLocation>
        <location evidence="12">Cytoplasm</location>
    </subcellularLocation>
</comment>
<dbReference type="InterPro" id="IPR002300">
    <property type="entry name" value="aa-tRNA-synth_Ia"/>
</dbReference>
<keyword evidence="6 12" id="KW-0862">Zinc</keyword>
<keyword evidence="4 12" id="KW-0479">Metal-binding</keyword>
<accession>A0A506ULI1</accession>
<dbReference type="SUPFAM" id="SSF47323">
    <property type="entry name" value="Anticodon-binding domain of a subclass of class I aminoacyl-tRNA synthetases"/>
    <property type="match status" value="1"/>
</dbReference>
<sequence>MSASPDSASSDTARTASRTPDQAAGQKAEDRYRETVFLPRTAFPMRGGLPKREPEMLARWAEMDLDGKIRAQGRGREEVFTLHDGPPYANGHIHIGHALNKIMKDVVNRAQRMSGFEVRYMPGWDCHGLPIEWKVEEEYRKKGQDKDAVPVLQFRNECREYAARWVAAQAEDFKRIGVQAEWANRYVTMDYASEAKIAEEIGKFLLNGRLYRGLRPVMWSPVEKTALAEAEIEYHDITSPTVHIAFPNVKDSTGGKLEGASAVIWTTTPWTLPVNRALAAGPDIAYSVIEVTETAPESLVPVGARLIVADERLEAFAQETGVKAWDVRHRLQGSELEGSVFAHPLRGHGYDHDVPMLMGEFVTTEAGTGLVHMAPSHGQDDFTLCVAHGIEVPELVQDNGTYAPWVPELAGVHVFKAADPVCALMTRAREEGVEKGQAAGLMARGEILHSYPHSWRSRKPIIFRATPQWFISMDEPAHDGSVLRPDALRALENVSFVPASARRRLTSMVAQRPDWCISRQRSWGVPIAVFVEKRSGEVLRDPAVMERIVTAFREHGADAWYSTDPAHFLGPDRDQADYEQVFDIVDVWFESGCSHRFVLHQEGVNFPADLYLEGSDQHRGWFQSSLLESVGAEGKAPYKAVVTNGFVLDGQGRKMSKSLGNVILPADVTKSLGADVLRLWVLNSDTNEDLRISQEILKQQGELYRRLRNTLRWLLGGLDGFSDAEKVAYEDLPELEKYILHRLSALHERIAEAVRTHQWNGVYPALHAFCNNDLSAFYFDIRKDAVYCDAPDSHRRRSVRTVLDILHRALSTWLAPALVFTAEEAWQARFGQQESVHLQDFFRPGPDWADPALASRWDLLRQTRRRVTTALEGARRDGLIRASLEAKVTLPLTEAEAKAGQGVDWAELCIASQVETRPAAPSAVQEEEGMEEVGVAQAKGEKCLRCWRVLEEVGRDHHHPELCLRCVEVVEGMEEQ</sequence>
<dbReference type="EMBL" id="SORZ01000002">
    <property type="protein sequence ID" value="TPW34112.1"/>
    <property type="molecule type" value="Genomic_DNA"/>
</dbReference>
<evidence type="ECO:0000259" key="16">
    <source>
        <dbReference type="Pfam" id="PF08264"/>
    </source>
</evidence>
<dbReference type="Gene3D" id="3.90.740.10">
    <property type="entry name" value="Valyl/Leucyl/Isoleucyl-tRNA synthetase, editing domain"/>
    <property type="match status" value="1"/>
</dbReference>
<comment type="function">
    <text evidence="10 12">Catalyzes the attachment of isoleucine to tRNA(Ile). As IleRS can inadvertently accommodate and process structurally similar amino acids such as valine, to avoid such errors it has two additional distinct tRNA(Ile)-dependent editing activities. One activity is designated as 'pretransfer' editing and involves the hydrolysis of activated Val-AMP. The other activity is designated 'posttransfer' editing and involves deacylation of mischarged Val-tRNA(Ile).</text>
</comment>
<dbReference type="InterPro" id="IPR033708">
    <property type="entry name" value="Anticodon_Ile_BEm"/>
</dbReference>
<dbReference type="GO" id="GO:0006428">
    <property type="term" value="P:isoleucyl-tRNA aminoacylation"/>
    <property type="evidence" value="ECO:0007669"/>
    <property type="project" value="UniProtKB-UniRule"/>
</dbReference>
<dbReference type="AlphaFoldDB" id="A0A506ULI1"/>
<evidence type="ECO:0000256" key="11">
    <source>
        <dbReference type="ARBA" id="ARBA00048359"/>
    </source>
</evidence>
<feature type="binding site" evidence="12">
    <location>
        <position position="963"/>
    </location>
    <ligand>
        <name>Zn(2+)</name>
        <dbReference type="ChEBI" id="CHEBI:29105"/>
    </ligand>
</feature>
<keyword evidence="3 12" id="KW-0436">Ligase</keyword>
<dbReference type="RefSeq" id="WP_165600777.1">
    <property type="nucleotide sequence ID" value="NZ_SORZ01000002.1"/>
</dbReference>
<evidence type="ECO:0000256" key="10">
    <source>
        <dbReference type="ARBA" id="ARBA00025217"/>
    </source>
</evidence>
<evidence type="ECO:0000256" key="4">
    <source>
        <dbReference type="ARBA" id="ARBA00022723"/>
    </source>
</evidence>
<feature type="domain" description="Methionyl/Valyl/Leucyl/Isoleucyl-tRNA synthetase anticodon-binding" evidence="16">
    <location>
        <begin position="736"/>
        <end position="889"/>
    </location>
</feature>
<keyword evidence="8 12" id="KW-0648">Protein biosynthesis</keyword>
<dbReference type="SUPFAM" id="SSF52374">
    <property type="entry name" value="Nucleotidylyl transferase"/>
    <property type="match status" value="1"/>
</dbReference>
<organism evidence="17 18">
    <name type="scientific">Oecophyllibacter saccharovorans</name>
    <dbReference type="NCBI Taxonomy" id="2558360"/>
    <lineage>
        <taxon>Bacteria</taxon>
        <taxon>Pseudomonadati</taxon>
        <taxon>Pseudomonadota</taxon>
        <taxon>Alphaproteobacteria</taxon>
        <taxon>Acetobacterales</taxon>
        <taxon>Acetobacteraceae</taxon>
        <taxon>Oecophyllibacter</taxon>
    </lineage>
</organism>
<evidence type="ECO:0000256" key="1">
    <source>
        <dbReference type="ARBA" id="ARBA00006887"/>
    </source>
</evidence>
<evidence type="ECO:0000256" key="9">
    <source>
        <dbReference type="ARBA" id="ARBA00023146"/>
    </source>
</evidence>
<protein>
    <recommendedName>
        <fullName evidence="12">Isoleucine--tRNA ligase</fullName>
        <ecNumber evidence="12">6.1.1.5</ecNumber>
    </recommendedName>
    <alternativeName>
        <fullName evidence="12">Isoleucyl-tRNA synthetase</fullName>
        <shortName evidence="12">IleRS</shortName>
    </alternativeName>
</protein>
<feature type="binding site" evidence="12">
    <location>
        <position position="657"/>
    </location>
    <ligand>
        <name>ATP</name>
        <dbReference type="ChEBI" id="CHEBI:30616"/>
    </ligand>
</feature>
<dbReference type="Pfam" id="PF06827">
    <property type="entry name" value="zf-FPG_IleRS"/>
    <property type="match status" value="1"/>
</dbReference>
<comment type="domain">
    <text evidence="12">IleRS has two distinct active sites: one for aminoacylation and one for editing. The misactivated valine is translocated from the active site to the editing site, which sterically excludes the correctly activated isoleucine. The single editing site contains two valyl binding pockets, one specific for each substrate (Val-AMP or Val-tRNA(Ile)).</text>
</comment>
<dbReference type="SUPFAM" id="SSF50677">
    <property type="entry name" value="ValRS/IleRS/LeuRS editing domain"/>
    <property type="match status" value="1"/>
</dbReference>
<dbReference type="InterPro" id="IPR023585">
    <property type="entry name" value="Ile-tRNA-ligase_type1"/>
</dbReference>
<evidence type="ECO:0000256" key="8">
    <source>
        <dbReference type="ARBA" id="ARBA00022917"/>
    </source>
</evidence>
<dbReference type="EC" id="6.1.1.5" evidence="12"/>
<dbReference type="Pfam" id="PF00133">
    <property type="entry name" value="tRNA-synt_1"/>
    <property type="match status" value="1"/>
</dbReference>
<dbReference type="InterPro" id="IPR001412">
    <property type="entry name" value="aa-tRNA-synth_I_CS"/>
</dbReference>
<feature type="binding site" evidence="12">
    <location>
        <position position="613"/>
    </location>
    <ligand>
        <name>L-isoleucyl-5'-AMP</name>
        <dbReference type="ChEBI" id="CHEBI:178002"/>
    </ligand>
</feature>
<evidence type="ECO:0000256" key="13">
    <source>
        <dbReference type="SAM" id="MobiDB-lite"/>
    </source>
</evidence>
<dbReference type="GO" id="GO:0005524">
    <property type="term" value="F:ATP binding"/>
    <property type="evidence" value="ECO:0007669"/>
    <property type="project" value="UniProtKB-UniRule"/>
</dbReference>
<dbReference type="InterPro" id="IPR014729">
    <property type="entry name" value="Rossmann-like_a/b/a_fold"/>
</dbReference>
<evidence type="ECO:0000259" key="14">
    <source>
        <dbReference type="Pfam" id="PF00133"/>
    </source>
</evidence>
<feature type="domain" description="Zinc finger FPG/IleRS-type" evidence="15">
    <location>
        <begin position="940"/>
        <end position="969"/>
    </location>
</feature>
<dbReference type="PROSITE" id="PS00178">
    <property type="entry name" value="AA_TRNA_LIGASE_I"/>
    <property type="match status" value="1"/>
</dbReference>
<feature type="domain" description="Aminoacyl-tRNA synthetase class Ia" evidence="14">
    <location>
        <begin position="56"/>
        <end position="693"/>
    </location>
</feature>
<dbReference type="PANTHER" id="PTHR42765">
    <property type="entry name" value="SOLEUCYL-TRNA SYNTHETASE"/>
    <property type="match status" value="1"/>
</dbReference>
<reference evidence="17 18" key="1">
    <citation type="submission" date="2019-03" db="EMBL/GenBank/DDBJ databases">
        <title>The complete genome sequence of Neokomagataea sp. Jb2 NBRC113641.</title>
        <authorList>
            <person name="Chua K.-O."/>
            <person name="Chan K.-G."/>
            <person name="See-Too W.-S."/>
        </authorList>
    </citation>
    <scope>NUCLEOTIDE SEQUENCE [LARGE SCALE GENOMIC DNA]</scope>
    <source>
        <strain evidence="17 18">Jb2</strain>
    </source>
</reference>
<evidence type="ECO:0000256" key="3">
    <source>
        <dbReference type="ARBA" id="ARBA00022598"/>
    </source>
</evidence>
<dbReference type="PRINTS" id="PR00984">
    <property type="entry name" value="TRNASYNTHILE"/>
</dbReference>
<feature type="binding site" evidence="12">
    <location>
        <position position="943"/>
    </location>
    <ligand>
        <name>Zn(2+)</name>
        <dbReference type="ChEBI" id="CHEBI:29105"/>
    </ligand>
</feature>
<keyword evidence="18" id="KW-1185">Reference proteome</keyword>
<comment type="similarity">
    <text evidence="1 12">Belongs to the class-I aminoacyl-tRNA synthetase family. IleS type 1 subfamily.</text>
</comment>
<comment type="subunit">
    <text evidence="12">Monomer.</text>
</comment>
<evidence type="ECO:0000313" key="17">
    <source>
        <dbReference type="EMBL" id="TPW34112.1"/>
    </source>
</evidence>
<comment type="cofactor">
    <cofactor evidence="12">
        <name>Zn(2+)</name>
        <dbReference type="ChEBI" id="CHEBI:29105"/>
    </cofactor>
    <text evidence="12">Binds 1 zinc ion per subunit.</text>
</comment>
<feature type="compositionally biased region" description="Low complexity" evidence="13">
    <location>
        <begin position="1"/>
        <end position="20"/>
    </location>
</feature>
<dbReference type="GO" id="GO:0004822">
    <property type="term" value="F:isoleucine-tRNA ligase activity"/>
    <property type="evidence" value="ECO:0007669"/>
    <property type="project" value="UniProtKB-UniRule"/>
</dbReference>
<dbReference type="InterPro" id="IPR013155">
    <property type="entry name" value="M/V/L/I-tRNA-synth_anticd-bd"/>
</dbReference>
<comment type="caution">
    <text evidence="17">The sequence shown here is derived from an EMBL/GenBank/DDBJ whole genome shotgun (WGS) entry which is preliminary data.</text>
</comment>
<evidence type="ECO:0000256" key="12">
    <source>
        <dbReference type="HAMAP-Rule" id="MF_02002"/>
    </source>
</evidence>
<evidence type="ECO:0000313" key="18">
    <source>
        <dbReference type="Proteomes" id="UP000315037"/>
    </source>
</evidence>
<dbReference type="Gene3D" id="1.10.730.20">
    <property type="match status" value="1"/>
</dbReference>